<feature type="compositionally biased region" description="Polar residues" evidence="1">
    <location>
        <begin position="623"/>
        <end position="637"/>
    </location>
</feature>
<organism evidence="4 5">
    <name type="scientific">Mycobacteroides salmoniphilum</name>
    <dbReference type="NCBI Taxonomy" id="404941"/>
    <lineage>
        <taxon>Bacteria</taxon>
        <taxon>Bacillati</taxon>
        <taxon>Actinomycetota</taxon>
        <taxon>Actinomycetes</taxon>
        <taxon>Mycobacteriales</taxon>
        <taxon>Mycobacteriaceae</taxon>
        <taxon>Mycobacteroides</taxon>
    </lineage>
</organism>
<evidence type="ECO:0000259" key="3">
    <source>
        <dbReference type="Pfam" id="PF14040"/>
    </source>
</evidence>
<dbReference type="RefSeq" id="WP_191986659.1">
    <property type="nucleotide sequence ID" value="NZ_JAPDRC010000003.1"/>
</dbReference>
<accession>A0A4R8SUB5</accession>
<feature type="chain" id="PRO_5038557029" description="Deoxyribonuclease NucA/NucB domain-containing protein" evidence="2">
    <location>
        <begin position="18"/>
        <end position="698"/>
    </location>
</feature>
<keyword evidence="2" id="KW-0732">Signal</keyword>
<reference evidence="4 5" key="1">
    <citation type="journal article" date="2019" name="Sci. Rep.">
        <title>Extended insight into the Mycobacterium chelonae-abscessus complex through whole genome sequencing of Mycobacterium salmoniphilum outbreak and Mycobacterium salmoniphilum-like strains.</title>
        <authorList>
            <person name="Behra P.R.K."/>
            <person name="Das S."/>
            <person name="Pettersson B.M.F."/>
            <person name="Shirreff L."/>
            <person name="DuCote T."/>
            <person name="Jacobsson K.G."/>
            <person name="Ennis D.G."/>
            <person name="Kirsebom L.A."/>
        </authorList>
    </citation>
    <scope>NUCLEOTIDE SEQUENCE [LARGE SCALE GENOMIC DNA]</scope>
    <source>
        <strain evidence="4 5">CCUG 60884</strain>
    </source>
</reference>
<dbReference type="STRING" id="404941.GCA_002013645_03807"/>
<comment type="caution">
    <text evidence="4">The sequence shown here is derived from an EMBL/GenBank/DDBJ whole genome shotgun (WGS) entry which is preliminary data.</text>
</comment>
<protein>
    <recommendedName>
        <fullName evidence="3">Deoxyribonuclease NucA/NucB domain-containing protein</fullName>
    </recommendedName>
</protein>
<feature type="compositionally biased region" description="Low complexity" evidence="1">
    <location>
        <begin position="646"/>
        <end position="678"/>
    </location>
</feature>
<dbReference type="Pfam" id="PF14040">
    <property type="entry name" value="DNase_NucA_NucB"/>
    <property type="match status" value="1"/>
</dbReference>
<feature type="compositionally biased region" description="Basic residues" evidence="1">
    <location>
        <begin position="679"/>
        <end position="698"/>
    </location>
</feature>
<feature type="compositionally biased region" description="Basic and acidic residues" evidence="1">
    <location>
        <begin position="590"/>
        <end position="599"/>
    </location>
</feature>
<feature type="signal peptide" evidence="2">
    <location>
        <begin position="1"/>
        <end position="17"/>
    </location>
</feature>
<dbReference type="Proteomes" id="UP000294604">
    <property type="component" value="Unassembled WGS sequence"/>
</dbReference>
<evidence type="ECO:0000313" key="4">
    <source>
        <dbReference type="EMBL" id="TEA03989.1"/>
    </source>
</evidence>
<name>A0A4R8SUB5_9MYCO</name>
<gene>
    <name evidence="4" type="ORF">CCUG60884_02852</name>
</gene>
<dbReference type="EMBL" id="PECL01000008">
    <property type="protein sequence ID" value="TEA03989.1"/>
    <property type="molecule type" value="Genomic_DNA"/>
</dbReference>
<feature type="region of interest" description="Disordered" evidence="1">
    <location>
        <begin position="571"/>
        <end position="698"/>
    </location>
</feature>
<feature type="compositionally biased region" description="Basic and acidic residues" evidence="1">
    <location>
        <begin position="608"/>
        <end position="622"/>
    </location>
</feature>
<evidence type="ECO:0000313" key="5">
    <source>
        <dbReference type="Proteomes" id="UP000294604"/>
    </source>
</evidence>
<feature type="region of interest" description="Disordered" evidence="1">
    <location>
        <begin position="42"/>
        <end position="76"/>
    </location>
</feature>
<evidence type="ECO:0000256" key="1">
    <source>
        <dbReference type="SAM" id="MobiDB-lite"/>
    </source>
</evidence>
<proteinExistence type="predicted"/>
<dbReference type="AlphaFoldDB" id="A0A4R8SUB5"/>
<feature type="region of interest" description="Disordered" evidence="1">
    <location>
        <begin position="507"/>
        <end position="530"/>
    </location>
</feature>
<feature type="compositionally biased region" description="Polar residues" evidence="1">
    <location>
        <begin position="571"/>
        <end position="582"/>
    </location>
</feature>
<sequence precursor="true">MVKAVAVLAAVAIPLSAVQPGTLSDAPVRLDSAQRQVDAAESAFEASPFTDTAPLSARQRNRDLPVDPEAGFTLQDGPQGAVQMVTADGLGQGHATDSGHMVYSDAGAGYTLIAGRTAAGTRTVARLDQGSGPRSVTMFLRTPADTVMLGHTNGFVTINAATEAAPTLGMFTPAEARDSTGRIVQSSAVLQQVGPQLYQLSEVIVPDAQTAWPVYVDPGFMDFVKDPIGATKEVAASAVSAVSNVAEKVGDLSEQAASATWSGMKTVGNFVKENPLESAMIVGGVALSFTGVGSGAGAALIGAGVVNASATVMDAVAAHNPENQTLGNVAMVLDTASLITPQGATKKVLKEGLEAVGEQAVKHVDDAVDVTKSLPVPTPKEQLRQDIPVGGSTPAVANPAEVPKAPNAPPTATTPKIPGYGPYGPRSLPACTSRDCGHVAEVPSAVYNEHEMPGHIDHNLDAIENGKPSIMTKNNGRQETGQNRYQAQKGHERAPEGSVLHEYPVASSQEGGRGAVVSQQPRTESDIEGQTYRDLFRRQGVKPGDKFTLTFQGTDGKTRCAQCQLDRRAQQQHAESATQQHRVSAIEGARPQDQRDKLARTAGQVNREAMRERPDSAEDQRKQQATHVQSSTNQTRQHAVERARTNNSQSGGNSSNNGHSSNSHEGSGGSHSKSNGSKKNNKKNGKGNRAKRSRTGRR</sequence>
<dbReference type="InterPro" id="IPR029476">
    <property type="entry name" value="DNase_NucA_NucB"/>
</dbReference>
<feature type="domain" description="Deoxyribonuclease NucA/NucB" evidence="3">
    <location>
        <begin position="462"/>
        <end position="549"/>
    </location>
</feature>
<feature type="region of interest" description="Disordered" evidence="1">
    <location>
        <begin position="381"/>
        <end position="421"/>
    </location>
</feature>
<evidence type="ECO:0000256" key="2">
    <source>
        <dbReference type="SAM" id="SignalP"/>
    </source>
</evidence>